<dbReference type="AlphaFoldDB" id="A0A2S9Q6Q4"/>
<reference evidence="2 3" key="1">
    <citation type="submission" date="2018-02" db="EMBL/GenBank/DDBJ databases">
        <title>Whole genome sequencing of endophytic bacterium.</title>
        <authorList>
            <person name="Eedara R."/>
            <person name="Podile A.R."/>
        </authorList>
    </citation>
    <scope>NUCLEOTIDE SEQUENCE [LARGE SCALE GENOMIC DNA]</scope>
    <source>
        <strain evidence="2 3">RP1T</strain>
    </source>
</reference>
<feature type="transmembrane region" description="Helical" evidence="1">
    <location>
        <begin position="106"/>
        <end position="122"/>
    </location>
</feature>
<dbReference type="Proteomes" id="UP000237682">
    <property type="component" value="Unassembled WGS sequence"/>
</dbReference>
<gene>
    <name evidence="2" type="ORF">C5L14_24095</name>
</gene>
<keyword evidence="1" id="KW-0812">Transmembrane</keyword>
<feature type="transmembrane region" description="Helical" evidence="1">
    <location>
        <begin position="143"/>
        <end position="161"/>
    </location>
</feature>
<name>A0A2S9Q6Q4_9HYPH</name>
<keyword evidence="3" id="KW-1185">Reference proteome</keyword>
<accession>A0A2S9Q6Q4</accession>
<keyword evidence="1" id="KW-1133">Transmembrane helix</keyword>
<evidence type="ECO:0000313" key="3">
    <source>
        <dbReference type="Proteomes" id="UP000237682"/>
    </source>
</evidence>
<feature type="transmembrane region" description="Helical" evidence="1">
    <location>
        <begin position="38"/>
        <end position="60"/>
    </location>
</feature>
<feature type="transmembrane region" description="Helical" evidence="1">
    <location>
        <begin position="181"/>
        <end position="198"/>
    </location>
</feature>
<dbReference type="EMBL" id="PUEJ01000010">
    <property type="protein sequence ID" value="PRH85026.1"/>
    <property type="molecule type" value="Genomic_DNA"/>
</dbReference>
<evidence type="ECO:0000313" key="2">
    <source>
        <dbReference type="EMBL" id="PRH85026.1"/>
    </source>
</evidence>
<proteinExistence type="predicted"/>
<keyword evidence="1" id="KW-0472">Membrane</keyword>
<comment type="caution">
    <text evidence="2">The sequence shown here is derived from an EMBL/GenBank/DDBJ whole genome shotgun (WGS) entry which is preliminary data.</text>
</comment>
<evidence type="ECO:0008006" key="4">
    <source>
        <dbReference type="Google" id="ProtNLM"/>
    </source>
</evidence>
<sequence>MWRGLVPIVLLNALPSLPTLLALMVNGEVSQTPTLADLVALPIAVILLVFAQGATVAGTHRLLQGDDFDLPLSMQQTWRRLPTLLGTAFLSGILVLLGLAALVVPGLMAIALLYLVLPACMIERTDMVESLERSGQLTQGYRWSILGLFILTLLPTIGLGAVTGDLANAPATGMQALGQEAGMMLFSMLSAVTATAAFERLGEIRGMPEAARPLPEWASGKT</sequence>
<evidence type="ECO:0000256" key="1">
    <source>
        <dbReference type="SAM" id="Phobius"/>
    </source>
</evidence>
<organism evidence="2 3">
    <name type="scientific">Labrys okinawensis</name>
    <dbReference type="NCBI Taxonomy" id="346911"/>
    <lineage>
        <taxon>Bacteria</taxon>
        <taxon>Pseudomonadati</taxon>
        <taxon>Pseudomonadota</taxon>
        <taxon>Alphaproteobacteria</taxon>
        <taxon>Hyphomicrobiales</taxon>
        <taxon>Xanthobacteraceae</taxon>
        <taxon>Labrys</taxon>
    </lineage>
</organism>
<protein>
    <recommendedName>
        <fullName evidence="4">Glycerophosphoryl diester phosphodiesterase membrane domain-containing protein</fullName>
    </recommendedName>
</protein>